<name>A0ABP0UU38_9BRYO</name>
<dbReference type="PANTHER" id="PTHR22796">
    <property type="entry name" value="URG4-RELATED"/>
    <property type="match status" value="1"/>
</dbReference>
<organism evidence="2 3">
    <name type="scientific">Sphagnum troendelagicum</name>
    <dbReference type="NCBI Taxonomy" id="128251"/>
    <lineage>
        <taxon>Eukaryota</taxon>
        <taxon>Viridiplantae</taxon>
        <taxon>Streptophyta</taxon>
        <taxon>Embryophyta</taxon>
        <taxon>Bryophyta</taxon>
        <taxon>Sphagnophytina</taxon>
        <taxon>Sphagnopsida</taxon>
        <taxon>Sphagnales</taxon>
        <taxon>Sphagnaceae</taxon>
        <taxon>Sphagnum</taxon>
    </lineage>
</organism>
<dbReference type="Proteomes" id="UP001497512">
    <property type="component" value="Chromosome 6"/>
</dbReference>
<accession>A0ABP0UU38</accession>
<dbReference type="EMBL" id="OZ019898">
    <property type="protein sequence ID" value="CAK9230122.1"/>
    <property type="molecule type" value="Genomic_DNA"/>
</dbReference>
<dbReference type="PROSITE" id="PS51717">
    <property type="entry name" value="G_VLIG"/>
    <property type="match status" value="1"/>
</dbReference>
<dbReference type="SUPFAM" id="SSF52540">
    <property type="entry name" value="P-loop containing nucleoside triphosphate hydrolases"/>
    <property type="match status" value="1"/>
</dbReference>
<feature type="domain" description="VLIG-type G" evidence="1">
    <location>
        <begin position="1162"/>
        <end position="1419"/>
    </location>
</feature>
<proteinExistence type="predicted"/>
<dbReference type="Pfam" id="PF25683">
    <property type="entry name" value="URGCP_GTPase"/>
    <property type="match status" value="1"/>
</dbReference>
<dbReference type="InterPro" id="IPR027417">
    <property type="entry name" value="P-loop_NTPase"/>
</dbReference>
<dbReference type="PANTHER" id="PTHR22796:SF1">
    <property type="entry name" value="VWFA DOMAIN-CONTAINING PROTEIN"/>
    <property type="match status" value="1"/>
</dbReference>
<evidence type="ECO:0000313" key="3">
    <source>
        <dbReference type="Proteomes" id="UP001497512"/>
    </source>
</evidence>
<sequence length="2135" mass="243427">MEDEDIIARASSGLALRGSHVGISDGGRRALKQLLRRPSNCKLIGPQQMFKIEGRSFSSIDASQRFCQAVEKSGWSFAVSASSPLSCLLPGNISLDVAKDKGKESKMFLEEWSTEACQMQCSYYPKASFNIPRHQMQLNDEAIDDAHRVKTLVDATEFLRNYNSHVSTGTYHVGGTLLKGITIQADSSQRLQTMLDTAARNFNGGVQFGYMGFQAGGKLVNVHEVSSSSAESSTSQQARLGTIVRALGPQTADEKLFETGLNDRSNWYIIDSTEVAALVPVWEIPPFGDAEDLQECRCMLLDAWQRDVADEAPRNARLYDLLQSSTITRPTILNSRPREKSEAIAILISRLAIKEPRFQDLATPLLSPQTAKEILLKVWIEASGGDISKRISGWDPKVLLFELPDFQKLLLHIAQSTEREMDEGKSLVRRIISNDVKVSLVRAGVSLQEPVKAVLQANVLEDEVQDEVQDVATQLPIQRFEPAQLRVHVKNLVANVDPTSAKLTTDGASLDTSLVSVKAWLRQDTNGVVRKIIMKYGFDENGDCNVEGVTNEQVKNMTQEVTVALEVDQFKFPSTPPKDIGAASQSFAVAPYHMPSQSAYAYNGDVLVDRPLDSSENAHRRMLDCLRHRMEPFESSVLNKSTLSNIDDDFDSYFDEGPADHFNIEDAANDCSQGTTSAFEILVQLLTSSDLFAQVALFQLLLEQRFSVPLVVPYVNTFHKSQRPKGQQFIEGFSHLAQALDYVQVRLANQEILSIAEDTNLPRIVFVSNRTVPSCRETPHMASEVLNCQFVSKHSEDDLREGPTVEIGVGFLAAPSDQLRKNRPCLVLCVWGHHSQLGEFLNKVADVVIVETEQLDHEKTSFNLPWVAGNSNIDVVRWNIDSKGKGRKIVNKELKHVHMWGSFKDLTEHIAKYLGKAITSNRFKGSYGGATTLEECLIQIRPWNQQMLISNRLKLGATKLAGVKDSLLLQKSFNREADNYFQSLLLRGQQVEFNLRTSGIQEEKKYRESIAKEIMNLPIIGLFIRLLKEGHDVNRKIGIVDLQLTINKELHFTLENAAKKVDLAFEASQQNPEDSELKRNYYFAKQEHVDQMLSLEHLWRELSHIFAANPSQKELPRLAARHLLDGFPLEILDGDAAMFHKLWVETVLVELERMLLALLKRKPKVFVLSIVGQQSSGKSTLLNLMFGSQLKTSAGQCTRGVYLQLVKSEWPEYDYVLILDTEGIRAPEFFGTKDVELHDNRLATFAVLPADACIIMVANEEDSGLKEVLPMVLLAFKGSAMAEKHAGRMQAKLFFVYRSVDTNNTKALVNNQRKLQKDLRDASLEISNTTIYGKVEGSSQVPRSHSINSLNNFKVDVQEERSDVKYFGNLKKGNVPPLDTPDWDYGTKVVELRKYIHDRVLDGGRWQSHGLPEWTEYLTMVSEGIANANFELGFLNHIQYSNYLDLQTELNTCRQTVGRMWLREFEVLEGRLQVDKGLDQTMESLWNILFFNVKKTIEEEDDKVEKILEDKKWQTWKCKESALWSESCLDQERHWKSQLQDCIDGVLKFDNVVTTYNKEIQMAIESKVEGYPLARMESRENEMKRDFSELFDCILQRAENDHPALEKEVHGKVEKVYQNSLPGQEHDLTGVYQDNQVVQEKPLSFVKGVQKSIIRNFPWQSHVVHEEEQLIMQQIATKVESCLKDSKQYAEHLILEVIQYTMKLTEGKQKRLQKNMHLYVKGKLTPQLEAIQHEWDKQRETKKIAKEHAFHNVAKRLETNKKRLWQFFQNCANRVGGTQMLRDEVLNLLKEHMSESFQILLSKNISDKLQGESWVRNWKVMKAYLDLDLVKLIENKNTNELLKYVRDGKLHYQNCVDTLIQKEINKEAPVDNLWKLFVKSIQDAFKLASLVAQFNSQLKFTSFIDELRKQFLEKANSPELARSIQLVNDGVYSKYEKLIGFEIVEKEICATISNMQHNVTSLIQKKLIDLVKERMITCAIECARPRCEEMCPCCKFTCIHSTKHSTKHETLHQPTGLIGSHWITNQRLLAKSCTQSVMDGDMFHAKFFGIQSVHEFLPYKDFEIYFPQWKLPTEGLGENKVREYIFVHYQRELVEKYSNDTFTVKICNNIPLEFKRHDIKDLRCELENVIRLHES</sequence>
<keyword evidence="3" id="KW-1185">Reference proteome</keyword>
<protein>
    <recommendedName>
        <fullName evidence="1">VLIG-type G domain-containing protein</fullName>
    </recommendedName>
</protein>
<dbReference type="Gene3D" id="3.40.50.300">
    <property type="entry name" value="P-loop containing nucleotide triphosphate hydrolases"/>
    <property type="match status" value="1"/>
</dbReference>
<evidence type="ECO:0000259" key="1">
    <source>
        <dbReference type="PROSITE" id="PS51717"/>
    </source>
</evidence>
<reference evidence="2" key="1">
    <citation type="submission" date="2024-02" db="EMBL/GenBank/DDBJ databases">
        <authorList>
            <consortium name="ELIXIR-Norway"/>
            <consortium name="Elixir Norway"/>
        </authorList>
    </citation>
    <scope>NUCLEOTIDE SEQUENCE</scope>
</reference>
<dbReference type="InterPro" id="IPR030383">
    <property type="entry name" value="G_VLIG_dom"/>
</dbReference>
<gene>
    <name evidence="2" type="ORF">CSSPTR1EN2_LOCUS20075</name>
</gene>
<evidence type="ECO:0000313" key="2">
    <source>
        <dbReference type="EMBL" id="CAK9230122.1"/>
    </source>
</evidence>